<dbReference type="InterPro" id="IPR003676">
    <property type="entry name" value="SAUR_fam"/>
</dbReference>
<name>A0A9J5ZFS8_SOLCO</name>
<keyword evidence="3" id="KW-1185">Reference proteome</keyword>
<dbReference type="EMBL" id="JACXVP010000004">
    <property type="protein sequence ID" value="KAG5611777.1"/>
    <property type="molecule type" value="Genomic_DNA"/>
</dbReference>
<accession>A0A9J5ZFS8</accession>
<evidence type="ECO:0008006" key="4">
    <source>
        <dbReference type="Google" id="ProtNLM"/>
    </source>
</evidence>
<evidence type="ECO:0000313" key="2">
    <source>
        <dbReference type="EMBL" id="KAG5611777.1"/>
    </source>
</evidence>
<dbReference type="PANTHER" id="PTHR31175">
    <property type="entry name" value="AUXIN-RESPONSIVE FAMILY PROTEIN"/>
    <property type="match status" value="1"/>
</dbReference>
<dbReference type="PANTHER" id="PTHR31175:SF95">
    <property type="entry name" value="AUXIN-INDUCED SAUR"/>
    <property type="match status" value="1"/>
</dbReference>
<comment type="similarity">
    <text evidence="1">Belongs to the ARG7 family.</text>
</comment>
<reference evidence="2 3" key="1">
    <citation type="submission" date="2020-09" db="EMBL/GenBank/DDBJ databases">
        <title>De no assembly of potato wild relative species, Solanum commersonii.</title>
        <authorList>
            <person name="Cho K."/>
        </authorList>
    </citation>
    <scope>NUCLEOTIDE SEQUENCE [LARGE SCALE GENOMIC DNA]</scope>
    <source>
        <strain evidence="2">LZ3.2</strain>
        <tissue evidence="2">Leaf</tissue>
    </source>
</reference>
<evidence type="ECO:0000256" key="1">
    <source>
        <dbReference type="ARBA" id="ARBA00006974"/>
    </source>
</evidence>
<proteinExistence type="inferred from homology"/>
<dbReference type="GO" id="GO:0009733">
    <property type="term" value="P:response to auxin"/>
    <property type="evidence" value="ECO:0007669"/>
    <property type="project" value="InterPro"/>
</dbReference>
<protein>
    <recommendedName>
        <fullName evidence="4">Auxin-induced SAUR</fullName>
    </recommendedName>
</protein>
<dbReference type="Pfam" id="PF02519">
    <property type="entry name" value="Auxin_inducible"/>
    <property type="match status" value="9"/>
</dbReference>
<organism evidence="2 3">
    <name type="scientific">Solanum commersonii</name>
    <name type="common">Commerson's wild potato</name>
    <name type="synonym">Commerson's nightshade</name>
    <dbReference type="NCBI Taxonomy" id="4109"/>
    <lineage>
        <taxon>Eukaryota</taxon>
        <taxon>Viridiplantae</taxon>
        <taxon>Streptophyta</taxon>
        <taxon>Embryophyta</taxon>
        <taxon>Tracheophyta</taxon>
        <taxon>Spermatophyta</taxon>
        <taxon>Magnoliopsida</taxon>
        <taxon>eudicotyledons</taxon>
        <taxon>Gunneridae</taxon>
        <taxon>Pentapetalae</taxon>
        <taxon>asterids</taxon>
        <taxon>lamiids</taxon>
        <taxon>Solanales</taxon>
        <taxon>Solanaceae</taxon>
        <taxon>Solanoideae</taxon>
        <taxon>Solaneae</taxon>
        <taxon>Solanum</taxon>
    </lineage>
</organism>
<dbReference type="OrthoDB" id="1936278at2759"/>
<dbReference type="Proteomes" id="UP000824120">
    <property type="component" value="Chromosome 4"/>
</dbReference>
<evidence type="ECO:0000313" key="3">
    <source>
        <dbReference type="Proteomes" id="UP000824120"/>
    </source>
</evidence>
<comment type="caution">
    <text evidence="2">The sequence shown here is derived from an EMBL/GenBank/DDBJ whole genome shotgun (WGS) entry which is preliminary data.</text>
</comment>
<sequence>MANKHQHTALPSSSKEKWQCSVLRNSSRWPGDGRSHFVVNTTDQACFVVPLAYIENEVIRKLLSMSTEQFGFPSGGPITLPCDTAFMDYMVSLIKKGVAVEDLHKALLLSIPSCCCSVSSLYQEIFKGKMAILSAKKLIKMARKWQKFAAMQRKRISFPRNGSDVDSCNTSSSSIFEKGHFVVYTIDQAHFVVPLAYLENEVIRQLLNMSEEEFGLSSGGPITVPCDSAFMDYIVSLIKKGITAGDLHKALLLSIPSSCCSTSSLHQESGNQQLLVYQYSIVGKGHFVVYTADQVRFVIPLVYLENEIIRQLLNMSEEEFGLLSGGPITLSCNSAFMDYIIFLIKKGITAGDLHKALLLSIPSSCCSTFSLHQESGNQQLLKLIKMARRWQKFAAGQRKRISFSRNVSDVDDCSTSSSSIVKKGHFVVYTIDQKRFMIPLVYLENEVIRQLLIISEEEFGLSSDGPITLPCDSTFMDYIISLIRKGVTAGDLHKALLLSIPSCCCSTSFLLQESGNQQLLKMAVISTKKLIKMVRKWQKFAAMQRKRISFPRNGSTSSSPIVEKGHFVVYTVDKVRFVIPLAYLENEVIEQLLNMSEEEFGLPSGGPITLPCDSAFMDYIILLIKKGIAAGDLHKALLLSIPSSSCSTSTLHQEIFKGKMAMLSAKKWQKFAAMQRKRISFPRNVSDAESCSTSSSSIVEKGYFVLYTIDQSRFVVPLAYLENELISQLLSMSKEEFGLLSGGPIKLPCDSAFMSYIISLIKKGVAAGDLYKAVLLSIPSCCCSTFSMHQEIGSQQLLFNYQRFLNFFSTFLFSIFQKTMAMLSAKRLIKMARKWQKFAAMQRKRISFPRNASEADSCSTSSSSIVEKGHFVVYTADQARFVVPLAYLENEVIRQLLSMSEEEFGLPRGGPITLPCDSAFMSYIISLIKKGVAAGDLHKAVLLSIPSCCCSTSSLHQESGKLQLLDKHYQFNHLNLVSKFLFYFLIFNLPKKHMAMLSAKKLIKMARKWQKFAAIFSTSSSFIVEKGHFVVYTTDQSRFVVPLAYLENEVIRQLLRMSEEEFGLSSGGPITLPCDSAFMQYIVSLIKKGITAGDLHKALLLSIPSFCCLTSSLHQESGNQQLLSLNFFSTFLFSIFQKIQMAMLSAKKLIQMARKWQKFAAMQRKRISFPRNDTNADRCSTSSSSIVDKGHFVVYTADQARFVVPLAYLENEVIRQLLSKSEEEFGLPRGGPITFPYDSAFMSYIISLIKKGVTSGDLHKALLLSIPSCCCSISSMHQENGSQQLLVY</sequence>
<gene>
    <name evidence="2" type="ORF">H5410_023058</name>
</gene>